<dbReference type="InterPro" id="IPR027417">
    <property type="entry name" value="P-loop_NTPase"/>
</dbReference>
<dbReference type="Proteomes" id="UP000503441">
    <property type="component" value="Chromosome"/>
</dbReference>
<protein>
    <submittedName>
        <fullName evidence="4">AAA family ATPase</fullName>
    </submittedName>
</protein>
<evidence type="ECO:0000256" key="2">
    <source>
        <dbReference type="ARBA" id="ARBA00022840"/>
    </source>
</evidence>
<proteinExistence type="predicted"/>
<sequence>MVFHARPEELKACKSAILKNISVDVVGRVGSGRSKLLKAIAVELLDAGRKVITISGYPATSHMPLRALELAGFGTALGQSDTATSNDPASALIASVSGYPSVLIVDDAHFLDDDSWTVLASIHAETKTPLVISRANFAADTASPSERSIPSITPSGIMLKLGPLTFEATTALLLHRLGGPAELDVLSNIYRLSGGIPSLVTAIADAATMSGRLTPEMGSGLCLVNSGTKN</sequence>
<name>A0ABX6JZA0_9MICO</name>
<accession>A0ABX6JZA0</accession>
<keyword evidence="1" id="KW-0547">Nucleotide-binding</keyword>
<evidence type="ECO:0000256" key="1">
    <source>
        <dbReference type="ARBA" id="ARBA00022741"/>
    </source>
</evidence>
<feature type="domain" description="ORC1/DEAH AAA+ ATPase" evidence="3">
    <location>
        <begin position="25"/>
        <end position="132"/>
    </location>
</feature>
<dbReference type="PANTHER" id="PTHR16305:SF28">
    <property type="entry name" value="GUANYLATE CYCLASE DOMAIN-CONTAINING PROTEIN"/>
    <property type="match status" value="1"/>
</dbReference>
<organism evidence="4 5">
    <name type="scientific">Leucobacter coleopterorum</name>
    <dbReference type="NCBI Taxonomy" id="2714933"/>
    <lineage>
        <taxon>Bacteria</taxon>
        <taxon>Bacillati</taxon>
        <taxon>Actinomycetota</taxon>
        <taxon>Actinomycetes</taxon>
        <taxon>Micrococcales</taxon>
        <taxon>Microbacteriaceae</taxon>
        <taxon>Leucobacter</taxon>
    </lineage>
</organism>
<dbReference type="Gene3D" id="3.40.50.300">
    <property type="entry name" value="P-loop containing nucleotide triphosphate hydrolases"/>
    <property type="match status" value="1"/>
</dbReference>
<evidence type="ECO:0000259" key="3">
    <source>
        <dbReference type="Pfam" id="PF13401"/>
    </source>
</evidence>
<dbReference type="Pfam" id="PF13401">
    <property type="entry name" value="AAA_22"/>
    <property type="match status" value="1"/>
</dbReference>
<evidence type="ECO:0000313" key="4">
    <source>
        <dbReference type="EMBL" id="QIM18095.1"/>
    </source>
</evidence>
<dbReference type="SUPFAM" id="SSF52540">
    <property type="entry name" value="P-loop containing nucleoside triphosphate hydrolases"/>
    <property type="match status" value="1"/>
</dbReference>
<dbReference type="InterPro" id="IPR049945">
    <property type="entry name" value="AAA_22"/>
</dbReference>
<dbReference type="RefSeq" id="WP_166329379.1">
    <property type="nucleotide sequence ID" value="NZ_CP049933.1"/>
</dbReference>
<dbReference type="PANTHER" id="PTHR16305">
    <property type="entry name" value="TESTICULAR SOLUBLE ADENYLYL CYCLASE"/>
    <property type="match status" value="1"/>
</dbReference>
<dbReference type="EMBL" id="CP049933">
    <property type="protein sequence ID" value="QIM18095.1"/>
    <property type="molecule type" value="Genomic_DNA"/>
</dbReference>
<reference evidence="4 5" key="1">
    <citation type="submission" date="2020-03" db="EMBL/GenBank/DDBJ databases">
        <title>Leucobacter sp. nov., isolated from beetles.</title>
        <authorList>
            <person name="Hyun D.-W."/>
            <person name="Bae J.-W."/>
        </authorList>
    </citation>
    <scope>NUCLEOTIDE SEQUENCE [LARGE SCALE GENOMIC DNA]</scope>
    <source>
        <strain evidence="4 5">HDW9A</strain>
    </source>
</reference>
<gene>
    <name evidence="4" type="ORF">G7066_04450</name>
</gene>
<keyword evidence="2" id="KW-0067">ATP-binding</keyword>
<evidence type="ECO:0000313" key="5">
    <source>
        <dbReference type="Proteomes" id="UP000503441"/>
    </source>
</evidence>
<keyword evidence="5" id="KW-1185">Reference proteome</keyword>